<dbReference type="PROSITE" id="PS51747">
    <property type="entry name" value="CYT_DCMP_DEAMINASES_2"/>
    <property type="match status" value="1"/>
</dbReference>
<feature type="domain" description="CMP/dCMP-type deaminase" evidence="1">
    <location>
        <begin position="3"/>
        <end position="115"/>
    </location>
</feature>
<dbReference type="InterPro" id="IPR016193">
    <property type="entry name" value="Cytidine_deaminase-like"/>
</dbReference>
<evidence type="ECO:0000313" key="3">
    <source>
        <dbReference type="Proteomes" id="UP001440612"/>
    </source>
</evidence>
<gene>
    <name evidence="2" type="ORF">AABB29_19875</name>
</gene>
<sequence length="157" mass="16859">MTPRDLELLQETICLADQSRETGNHPFGALLADADGKILLSSGNTHSTDGGTGHAELNVARAAAAQFTPDFLATCTLYTSVEPCSMCAGGTYWAGIGRLVYGMTEERLAVLTGDNEENLTMSLPCREVLAAGQRDVTVEGPIPELEEDIARSHKDFW</sequence>
<dbReference type="PANTHER" id="PTHR11079:SF179">
    <property type="entry name" value="TRNA(ADENINE(34)) DEAMINASE, CHLOROPLASTIC"/>
    <property type="match status" value="1"/>
</dbReference>
<dbReference type="Proteomes" id="UP001440612">
    <property type="component" value="Chromosome"/>
</dbReference>
<accession>A0ABZ2V3H6</accession>
<organism evidence="2 3">
    <name type="scientific">Yoonia phaeophyticola</name>
    <dbReference type="NCBI Taxonomy" id="3137369"/>
    <lineage>
        <taxon>Bacteria</taxon>
        <taxon>Pseudomonadati</taxon>
        <taxon>Pseudomonadota</taxon>
        <taxon>Alphaproteobacteria</taxon>
        <taxon>Rhodobacterales</taxon>
        <taxon>Paracoccaceae</taxon>
        <taxon>Yoonia</taxon>
    </lineage>
</organism>
<dbReference type="SUPFAM" id="SSF53927">
    <property type="entry name" value="Cytidine deaminase-like"/>
    <property type="match status" value="1"/>
</dbReference>
<keyword evidence="3" id="KW-1185">Reference proteome</keyword>
<dbReference type="EMBL" id="CP150951">
    <property type="protein sequence ID" value="WZC49056.1"/>
    <property type="molecule type" value="Genomic_DNA"/>
</dbReference>
<proteinExistence type="predicted"/>
<dbReference type="Pfam" id="PF00383">
    <property type="entry name" value="dCMP_cyt_deam_1"/>
    <property type="match status" value="1"/>
</dbReference>
<reference evidence="3" key="1">
    <citation type="submission" date="2024-04" db="EMBL/GenBank/DDBJ databases">
        <title>Phylogenomic analyses of a clade within the roseobacter group suggest taxonomic reassignments of species of the genera Aestuariivita, Citreicella, Loktanella, Nautella, Pelagibaca, Ruegeria, Thalassobius, Thiobacimonas and Tropicibacter, and the proposal o.</title>
        <authorList>
            <person name="Jeon C.O."/>
        </authorList>
    </citation>
    <scope>NUCLEOTIDE SEQUENCE [LARGE SCALE GENOMIC DNA]</scope>
    <source>
        <strain evidence="3">BS5-3</strain>
    </source>
</reference>
<evidence type="ECO:0000259" key="1">
    <source>
        <dbReference type="PROSITE" id="PS51747"/>
    </source>
</evidence>
<protein>
    <submittedName>
        <fullName evidence="2">Nucleoside deaminase</fullName>
    </submittedName>
</protein>
<dbReference type="RefSeq" id="WP_341367168.1">
    <property type="nucleotide sequence ID" value="NZ_CP150951.2"/>
</dbReference>
<dbReference type="CDD" id="cd01285">
    <property type="entry name" value="nucleoside_deaminase"/>
    <property type="match status" value="1"/>
</dbReference>
<dbReference type="Gene3D" id="3.40.140.10">
    <property type="entry name" value="Cytidine Deaminase, domain 2"/>
    <property type="match status" value="1"/>
</dbReference>
<name>A0ABZ2V3H6_9RHOB</name>
<dbReference type="PANTHER" id="PTHR11079">
    <property type="entry name" value="CYTOSINE DEAMINASE FAMILY MEMBER"/>
    <property type="match status" value="1"/>
</dbReference>
<evidence type="ECO:0000313" key="2">
    <source>
        <dbReference type="EMBL" id="WZC49056.1"/>
    </source>
</evidence>
<dbReference type="InterPro" id="IPR002125">
    <property type="entry name" value="CMP_dCMP_dom"/>
</dbReference>